<accession>A0AAW1T819</accession>
<organism evidence="1 2">
    <name type="scientific">Apatococcus fuscideae</name>
    <dbReference type="NCBI Taxonomy" id="2026836"/>
    <lineage>
        <taxon>Eukaryota</taxon>
        <taxon>Viridiplantae</taxon>
        <taxon>Chlorophyta</taxon>
        <taxon>core chlorophytes</taxon>
        <taxon>Trebouxiophyceae</taxon>
        <taxon>Chlorellales</taxon>
        <taxon>Chlorellaceae</taxon>
        <taxon>Apatococcus</taxon>
    </lineage>
</organism>
<gene>
    <name evidence="1" type="ORF">WJX84_005644</name>
</gene>
<reference evidence="1 2" key="1">
    <citation type="journal article" date="2024" name="Nat. Commun.">
        <title>Phylogenomics reveals the evolutionary origins of lichenization in chlorophyte algae.</title>
        <authorList>
            <person name="Puginier C."/>
            <person name="Libourel C."/>
            <person name="Otte J."/>
            <person name="Skaloud P."/>
            <person name="Haon M."/>
            <person name="Grisel S."/>
            <person name="Petersen M."/>
            <person name="Berrin J.G."/>
            <person name="Delaux P.M."/>
            <person name="Dal Grande F."/>
            <person name="Keller J."/>
        </authorList>
    </citation>
    <scope>NUCLEOTIDE SEQUENCE [LARGE SCALE GENOMIC DNA]</scope>
    <source>
        <strain evidence="1 2">SAG 2523</strain>
    </source>
</reference>
<dbReference type="EMBL" id="JALJOV010000307">
    <property type="protein sequence ID" value="KAK9864875.1"/>
    <property type="molecule type" value="Genomic_DNA"/>
</dbReference>
<dbReference type="AlphaFoldDB" id="A0AAW1T819"/>
<name>A0AAW1T819_9CHLO</name>
<evidence type="ECO:0000313" key="2">
    <source>
        <dbReference type="Proteomes" id="UP001485043"/>
    </source>
</evidence>
<evidence type="ECO:0000313" key="1">
    <source>
        <dbReference type="EMBL" id="KAK9864875.1"/>
    </source>
</evidence>
<protein>
    <submittedName>
        <fullName evidence="1">Uncharacterized protein</fullName>
    </submittedName>
</protein>
<keyword evidence="2" id="KW-1185">Reference proteome</keyword>
<comment type="caution">
    <text evidence="1">The sequence shown here is derived from an EMBL/GenBank/DDBJ whole genome shotgun (WGS) entry which is preliminary data.</text>
</comment>
<proteinExistence type="predicted"/>
<sequence>MYCVYCSLRRTPAGCPKVARTLHLAELACSAAQIVDLVQFARLAMQSTLQAPLIRQPLRRLVDLSFGHSSHPAAGLCQSRYVHMGFLMDDFKPVALGTEPSACHLKQLVLA</sequence>
<dbReference type="Proteomes" id="UP001485043">
    <property type="component" value="Unassembled WGS sequence"/>
</dbReference>